<gene>
    <name evidence="2" type="ORF">FRUB_03689</name>
</gene>
<accession>A0A225DJH7</accession>
<dbReference type="AlphaFoldDB" id="A0A225DJH7"/>
<dbReference type="Proteomes" id="UP000214646">
    <property type="component" value="Unassembled WGS sequence"/>
</dbReference>
<dbReference type="RefSeq" id="WP_088254894.1">
    <property type="nucleotide sequence ID" value="NZ_NIDE01000005.1"/>
</dbReference>
<evidence type="ECO:0000313" key="3">
    <source>
        <dbReference type="Proteomes" id="UP000214646"/>
    </source>
</evidence>
<reference evidence="3" key="1">
    <citation type="submission" date="2017-06" db="EMBL/GenBank/DDBJ databases">
        <title>Genome analysis of Fimbriiglobus ruber SP5, the first member of the order Planctomycetales with confirmed chitinolytic capability.</title>
        <authorList>
            <person name="Ravin N.V."/>
            <person name="Rakitin A.L."/>
            <person name="Ivanova A.A."/>
            <person name="Beletsky A.V."/>
            <person name="Kulichevskaya I.S."/>
            <person name="Mardanov A.V."/>
            <person name="Dedysh S.N."/>
        </authorList>
    </citation>
    <scope>NUCLEOTIDE SEQUENCE [LARGE SCALE GENOMIC DNA]</scope>
    <source>
        <strain evidence="3">SP5</strain>
    </source>
</reference>
<organism evidence="2 3">
    <name type="scientific">Fimbriiglobus ruber</name>
    <dbReference type="NCBI Taxonomy" id="1908690"/>
    <lineage>
        <taxon>Bacteria</taxon>
        <taxon>Pseudomonadati</taxon>
        <taxon>Planctomycetota</taxon>
        <taxon>Planctomycetia</taxon>
        <taxon>Gemmatales</taxon>
        <taxon>Gemmataceae</taxon>
        <taxon>Fimbriiglobus</taxon>
    </lineage>
</organism>
<feature type="region of interest" description="Disordered" evidence="1">
    <location>
        <begin position="136"/>
        <end position="174"/>
    </location>
</feature>
<name>A0A225DJH7_9BACT</name>
<proteinExistence type="predicted"/>
<dbReference type="EMBL" id="NIDE01000005">
    <property type="protein sequence ID" value="OWK41611.1"/>
    <property type="molecule type" value="Genomic_DNA"/>
</dbReference>
<protein>
    <submittedName>
        <fullName evidence="2">Uncharacterized protein</fullName>
    </submittedName>
</protein>
<keyword evidence="3" id="KW-1185">Reference proteome</keyword>
<sequence length="174" mass="19056">MAENHAPENFTNALFVLIAAGWWHVDKTYFPELAPKVPTRLETHRETVMAVTGAVVSPTEPASKLDGEFFIRAEEKAKGVPKPPEPDKATPRLDPELVAIGDESFATQALLTTQGGAVQQLTLNHFDEANRLVLEVKQADGKPQPLRPIPASSARGTRPASRKKSRSPRSFPEK</sequence>
<comment type="caution">
    <text evidence="2">The sequence shown here is derived from an EMBL/GenBank/DDBJ whole genome shotgun (WGS) entry which is preliminary data.</text>
</comment>
<evidence type="ECO:0000256" key="1">
    <source>
        <dbReference type="SAM" id="MobiDB-lite"/>
    </source>
</evidence>
<evidence type="ECO:0000313" key="2">
    <source>
        <dbReference type="EMBL" id="OWK41611.1"/>
    </source>
</evidence>